<reference evidence="2 3" key="1">
    <citation type="submission" date="2023-03" db="EMBL/GenBank/DDBJ databases">
        <title>Draft genome sequence of Streptomyces sp. K1PA1 isolated from peat swamp forest in Thailand.</title>
        <authorList>
            <person name="Klaysubun C."/>
            <person name="Duangmal K."/>
        </authorList>
    </citation>
    <scope>NUCLEOTIDE SEQUENCE [LARGE SCALE GENOMIC DNA]</scope>
    <source>
        <strain evidence="2 3">K1PA1</strain>
    </source>
</reference>
<organism evidence="2 3">
    <name type="scientific">Streptomyces tropicalis</name>
    <dbReference type="NCBI Taxonomy" id="3034234"/>
    <lineage>
        <taxon>Bacteria</taxon>
        <taxon>Bacillati</taxon>
        <taxon>Actinomycetota</taxon>
        <taxon>Actinomycetes</taxon>
        <taxon>Kitasatosporales</taxon>
        <taxon>Streptomycetaceae</taxon>
        <taxon>Streptomyces</taxon>
    </lineage>
</organism>
<protein>
    <submittedName>
        <fullName evidence="2">Uncharacterized protein</fullName>
    </submittedName>
</protein>
<evidence type="ECO:0000313" key="3">
    <source>
        <dbReference type="Proteomes" id="UP001221150"/>
    </source>
</evidence>
<keyword evidence="3" id="KW-1185">Reference proteome</keyword>
<comment type="caution">
    <text evidence="2">The sequence shown here is derived from an EMBL/GenBank/DDBJ whole genome shotgun (WGS) entry which is preliminary data.</text>
</comment>
<sequence>MGRRKPTRTRRPRQDRELERTPGDLFPPGTIIQILTDSTAQAHTTALAQGMAHPPALTALRAGRVIAVAHTRPLYTGTDAHKGIEDLSLLAAAAAADCVVLSWETCDTKIACGIPLDAPNPALNVLIAGEDGQYMHAEFPYTAHPIGGHTRTGLQGFRPQWHTPIQSTNSPVLEPVQRAMEQSFTHRAAVAPSGLDATVVWMQGLGYTVNLIDARPPAEAE</sequence>
<evidence type="ECO:0000313" key="2">
    <source>
        <dbReference type="EMBL" id="MDF3303138.1"/>
    </source>
</evidence>
<dbReference type="Proteomes" id="UP001221150">
    <property type="component" value="Unassembled WGS sequence"/>
</dbReference>
<gene>
    <name evidence="2" type="ORF">P3H78_31940</name>
</gene>
<feature type="region of interest" description="Disordered" evidence="1">
    <location>
        <begin position="1"/>
        <end position="23"/>
    </location>
</feature>
<feature type="compositionally biased region" description="Basic residues" evidence="1">
    <location>
        <begin position="1"/>
        <end position="11"/>
    </location>
</feature>
<feature type="compositionally biased region" description="Basic and acidic residues" evidence="1">
    <location>
        <begin position="12"/>
        <end position="22"/>
    </location>
</feature>
<name>A0ABT6AF81_9ACTN</name>
<accession>A0ABT6AF81</accession>
<evidence type="ECO:0000256" key="1">
    <source>
        <dbReference type="SAM" id="MobiDB-lite"/>
    </source>
</evidence>
<proteinExistence type="predicted"/>
<dbReference type="RefSeq" id="WP_276112681.1">
    <property type="nucleotide sequence ID" value="NZ_JARJBB010000043.1"/>
</dbReference>
<dbReference type="EMBL" id="JARJBB010000043">
    <property type="protein sequence ID" value="MDF3303138.1"/>
    <property type="molecule type" value="Genomic_DNA"/>
</dbReference>